<name>A0A5B7GWX6_PORTR</name>
<proteinExistence type="predicted"/>
<gene>
    <name evidence="1" type="ORF">E2C01_058963</name>
</gene>
<accession>A0A5B7GWX6</accession>
<sequence length="62" mass="7075">MLREVSRHFGSSLRKHFDLGTFLVPFPERDSEAGFWSPFLILSEGCGSEIKTLSFLEQNVMP</sequence>
<protein>
    <submittedName>
        <fullName evidence="1">Uncharacterized protein</fullName>
    </submittedName>
</protein>
<evidence type="ECO:0000313" key="2">
    <source>
        <dbReference type="Proteomes" id="UP000324222"/>
    </source>
</evidence>
<keyword evidence="2" id="KW-1185">Reference proteome</keyword>
<dbReference type="AlphaFoldDB" id="A0A5B7GWX6"/>
<comment type="caution">
    <text evidence="1">The sequence shown here is derived from an EMBL/GenBank/DDBJ whole genome shotgun (WGS) entry which is preliminary data.</text>
</comment>
<organism evidence="1 2">
    <name type="scientific">Portunus trituberculatus</name>
    <name type="common">Swimming crab</name>
    <name type="synonym">Neptunus trituberculatus</name>
    <dbReference type="NCBI Taxonomy" id="210409"/>
    <lineage>
        <taxon>Eukaryota</taxon>
        <taxon>Metazoa</taxon>
        <taxon>Ecdysozoa</taxon>
        <taxon>Arthropoda</taxon>
        <taxon>Crustacea</taxon>
        <taxon>Multicrustacea</taxon>
        <taxon>Malacostraca</taxon>
        <taxon>Eumalacostraca</taxon>
        <taxon>Eucarida</taxon>
        <taxon>Decapoda</taxon>
        <taxon>Pleocyemata</taxon>
        <taxon>Brachyura</taxon>
        <taxon>Eubrachyura</taxon>
        <taxon>Portunoidea</taxon>
        <taxon>Portunidae</taxon>
        <taxon>Portuninae</taxon>
        <taxon>Portunus</taxon>
    </lineage>
</organism>
<reference evidence="1 2" key="1">
    <citation type="submission" date="2019-05" db="EMBL/GenBank/DDBJ databases">
        <title>Another draft genome of Portunus trituberculatus and its Hox gene families provides insights of decapod evolution.</title>
        <authorList>
            <person name="Jeong J.-H."/>
            <person name="Song I."/>
            <person name="Kim S."/>
            <person name="Choi T."/>
            <person name="Kim D."/>
            <person name="Ryu S."/>
            <person name="Kim W."/>
        </authorList>
    </citation>
    <scope>NUCLEOTIDE SEQUENCE [LARGE SCALE GENOMIC DNA]</scope>
    <source>
        <tissue evidence="1">Muscle</tissue>
    </source>
</reference>
<dbReference type="Proteomes" id="UP000324222">
    <property type="component" value="Unassembled WGS sequence"/>
</dbReference>
<dbReference type="EMBL" id="VSRR010022641">
    <property type="protein sequence ID" value="MPC64841.1"/>
    <property type="molecule type" value="Genomic_DNA"/>
</dbReference>
<evidence type="ECO:0000313" key="1">
    <source>
        <dbReference type="EMBL" id="MPC64841.1"/>
    </source>
</evidence>